<evidence type="ECO:0000313" key="1">
    <source>
        <dbReference type="EMBL" id="KAL3612528.1"/>
    </source>
</evidence>
<proteinExistence type="predicted"/>
<accession>A0ACC4D5V5</accession>
<protein>
    <submittedName>
        <fullName evidence="1">Uncharacterized protein</fullName>
    </submittedName>
</protein>
<organism evidence="1 2">
    <name type="scientific">Populus alba</name>
    <name type="common">White poplar</name>
    <dbReference type="NCBI Taxonomy" id="43335"/>
    <lineage>
        <taxon>Eukaryota</taxon>
        <taxon>Viridiplantae</taxon>
        <taxon>Streptophyta</taxon>
        <taxon>Embryophyta</taxon>
        <taxon>Tracheophyta</taxon>
        <taxon>Spermatophyta</taxon>
        <taxon>Magnoliopsida</taxon>
        <taxon>eudicotyledons</taxon>
        <taxon>Gunneridae</taxon>
        <taxon>Pentapetalae</taxon>
        <taxon>rosids</taxon>
        <taxon>fabids</taxon>
        <taxon>Malpighiales</taxon>
        <taxon>Salicaceae</taxon>
        <taxon>Saliceae</taxon>
        <taxon>Populus</taxon>
    </lineage>
</organism>
<dbReference type="Proteomes" id="UP000309997">
    <property type="component" value="Unassembled WGS sequence"/>
</dbReference>
<evidence type="ECO:0000313" key="2">
    <source>
        <dbReference type="Proteomes" id="UP000309997"/>
    </source>
</evidence>
<sequence>MAPRLLSCFAKGNDSSARNQNHANVTVDVSAEEQHRGGAVLVELFSSQGCKTSPEAELLVSRLGRGDFQLEMPVIVLAFHVDYWDYMGWKDPYGGSQWTVRQKAYVESLKLDTMFTPQIVVQGRTQCVGNEEEALLSSIVNAPRFPAPTFQGWIL</sequence>
<gene>
    <name evidence="1" type="ORF">D5086_003548</name>
</gene>
<comment type="caution">
    <text evidence="1">The sequence shown here is derived from an EMBL/GenBank/DDBJ whole genome shotgun (WGS) entry which is preliminary data.</text>
</comment>
<name>A0ACC4D5V5_POPAL</name>
<reference evidence="1 2" key="1">
    <citation type="journal article" date="2024" name="Plant Biotechnol. J.">
        <title>Genome and CRISPR/Cas9 system of a widespread forest tree (Populus alba) in the world.</title>
        <authorList>
            <person name="Liu Y.J."/>
            <person name="Jiang P.F."/>
            <person name="Han X.M."/>
            <person name="Li X.Y."/>
            <person name="Wang H.M."/>
            <person name="Wang Y.J."/>
            <person name="Wang X.X."/>
            <person name="Zeng Q.Y."/>
        </authorList>
    </citation>
    <scope>NUCLEOTIDE SEQUENCE [LARGE SCALE GENOMIC DNA]</scope>
    <source>
        <strain evidence="2">cv. PAL-ZL1</strain>
    </source>
</reference>
<keyword evidence="2" id="KW-1185">Reference proteome</keyword>
<dbReference type="EMBL" id="RCHU02000001">
    <property type="protein sequence ID" value="KAL3612528.1"/>
    <property type="molecule type" value="Genomic_DNA"/>
</dbReference>